<sequence>MIQSINPYTGEKIYEFQELSDEEIINHIEFVNQAFLDWKRTSFAYRKELMEKAATILKEKAHEYGRVIAEEMGKPIKQAIAEVEKCAWVCTYYAQNAEGFLENEYIKTDAFKSYVSYEPLGAILAVMPWNYPFWQVFRFAAPALMVGNTALLKHASNVMKCAELIEEVFTLAGFPKDVFKSLTIKSDKVEQIIKNPLVKAVTLTGSKPAGSKVASVAASEIKKSVLELGGNNAFIVLKDADIERAVKVAVNARYQNTGQSCIAAKRLLLQEEIASEFLTQYVNAVKSTKSGNPLDEDTYIGVMAREDLAEELEEQVQKSVEMGAKILCGGKRDKAYFEPTVLANVKKDMPVFKEETFGPVIAVVTFKTIEDAIELSNNSEFGLGVSVFTEDITKIRGYIKEFDEGAVFINDMVKSDPRLPFGGIKISGFGRELSHHGIKEFVNIKTVYIH</sequence>
<dbReference type="GO" id="GO:0004030">
    <property type="term" value="F:aldehyde dehydrogenase [NAD(P)+] activity"/>
    <property type="evidence" value="ECO:0007669"/>
    <property type="project" value="InterPro"/>
</dbReference>
<dbReference type="InterPro" id="IPR047110">
    <property type="entry name" value="GABD/Sad-like"/>
</dbReference>
<reference evidence="7" key="1">
    <citation type="submission" date="2022-07" db="EMBL/GenBank/DDBJ databases">
        <title>Taxonomy of Novel Oxalotrophic and Methylotrophic Bacteria.</title>
        <authorList>
            <person name="Sahin N."/>
            <person name="Tani A."/>
        </authorList>
    </citation>
    <scope>NUCLEOTIDE SEQUENCE</scope>
    <source>
        <strain evidence="7">AM327</strain>
    </source>
</reference>
<evidence type="ECO:0000256" key="2">
    <source>
        <dbReference type="ARBA" id="ARBA00022857"/>
    </source>
</evidence>
<dbReference type="FunFam" id="3.40.309.10:FF:000010">
    <property type="entry name" value="Gamma-aminobutyraldehyde dehydrogenase"/>
    <property type="match status" value="1"/>
</dbReference>
<keyword evidence="8" id="KW-1185">Reference proteome</keyword>
<evidence type="ECO:0000256" key="5">
    <source>
        <dbReference type="RuleBase" id="RU003345"/>
    </source>
</evidence>
<dbReference type="FunFam" id="3.40.605.10:FF:000012">
    <property type="entry name" value="NAD-dependent succinate-semialdehyde dehydrogenase"/>
    <property type="match status" value="1"/>
</dbReference>
<keyword evidence="3 5" id="KW-0560">Oxidoreductase</keyword>
<dbReference type="PANTHER" id="PTHR43217:SF1">
    <property type="entry name" value="SUCCINATE SEMIALDEHYDE DEHYDROGENASE [NAD(P)+] SAD"/>
    <property type="match status" value="1"/>
</dbReference>
<dbReference type="CDD" id="cd07100">
    <property type="entry name" value="ALDH_SSADH1_GabD1"/>
    <property type="match status" value="1"/>
</dbReference>
<dbReference type="InterPro" id="IPR016162">
    <property type="entry name" value="Ald_DH_N"/>
</dbReference>
<feature type="active site" evidence="4">
    <location>
        <position position="227"/>
    </location>
</feature>
<dbReference type="RefSeq" id="WP_281753002.1">
    <property type="nucleotide sequence ID" value="NZ_BRVP01000005.1"/>
</dbReference>
<dbReference type="Gene3D" id="3.40.309.10">
    <property type="entry name" value="Aldehyde Dehydrogenase, Chain A, domain 2"/>
    <property type="match status" value="1"/>
</dbReference>
<evidence type="ECO:0000313" key="8">
    <source>
        <dbReference type="Proteomes" id="UP001143545"/>
    </source>
</evidence>
<dbReference type="Pfam" id="PF00171">
    <property type="entry name" value="Aldedh"/>
    <property type="match status" value="1"/>
</dbReference>
<evidence type="ECO:0000256" key="4">
    <source>
        <dbReference type="PROSITE-ProRule" id="PRU10007"/>
    </source>
</evidence>
<dbReference type="InterPro" id="IPR016163">
    <property type="entry name" value="Ald_DH_C"/>
</dbReference>
<proteinExistence type="inferred from homology"/>
<dbReference type="InterPro" id="IPR015590">
    <property type="entry name" value="Aldehyde_DH_dom"/>
</dbReference>
<comment type="caution">
    <text evidence="7">The sequence shown here is derived from an EMBL/GenBank/DDBJ whole genome shotgun (WGS) entry which is preliminary data.</text>
</comment>
<evidence type="ECO:0000313" key="7">
    <source>
        <dbReference type="EMBL" id="GLB51954.1"/>
    </source>
</evidence>
<organism evidence="7 8">
    <name type="scientific">Neptunitalea chrysea</name>
    <dbReference type="NCBI Taxonomy" id="1647581"/>
    <lineage>
        <taxon>Bacteria</taxon>
        <taxon>Pseudomonadati</taxon>
        <taxon>Bacteroidota</taxon>
        <taxon>Flavobacteriia</taxon>
        <taxon>Flavobacteriales</taxon>
        <taxon>Flavobacteriaceae</taxon>
        <taxon>Neptunitalea</taxon>
    </lineage>
</organism>
<dbReference type="InterPro" id="IPR044148">
    <property type="entry name" value="ALDH_GabD1-like"/>
</dbReference>
<accession>A0A9W6B3R0</accession>
<evidence type="ECO:0000256" key="1">
    <source>
        <dbReference type="ARBA" id="ARBA00009986"/>
    </source>
</evidence>
<dbReference type="PROSITE" id="PS00070">
    <property type="entry name" value="ALDEHYDE_DEHYDR_CYS"/>
    <property type="match status" value="1"/>
</dbReference>
<dbReference type="GO" id="GO:0004777">
    <property type="term" value="F:succinate-semialdehyde dehydrogenase (NAD+) activity"/>
    <property type="evidence" value="ECO:0007669"/>
    <property type="project" value="TreeGrafter"/>
</dbReference>
<keyword evidence="2" id="KW-0521">NADP</keyword>
<feature type="domain" description="Aldehyde dehydrogenase" evidence="6">
    <location>
        <begin position="2"/>
        <end position="447"/>
    </location>
</feature>
<dbReference type="InterPro" id="IPR029510">
    <property type="entry name" value="Ald_DH_CS_GLU"/>
</dbReference>
<dbReference type="Gene3D" id="3.40.605.10">
    <property type="entry name" value="Aldehyde Dehydrogenase, Chain A, domain 1"/>
    <property type="match status" value="1"/>
</dbReference>
<dbReference type="PANTHER" id="PTHR43217">
    <property type="entry name" value="SUCCINATE SEMIALDEHYDE DEHYDROGENASE [NAD(P)+] SAD"/>
    <property type="match status" value="1"/>
</dbReference>
<name>A0A9W6B3R0_9FLAO</name>
<dbReference type="Proteomes" id="UP001143545">
    <property type="component" value="Unassembled WGS sequence"/>
</dbReference>
<gene>
    <name evidence="7" type="ORF">NBRC110019_09930</name>
</gene>
<evidence type="ECO:0000256" key="3">
    <source>
        <dbReference type="ARBA" id="ARBA00023002"/>
    </source>
</evidence>
<protein>
    <submittedName>
        <fullName evidence="7">Aldehyde dehydrogenase</fullName>
    </submittedName>
</protein>
<dbReference type="PROSITE" id="PS00687">
    <property type="entry name" value="ALDEHYDE_DEHYDR_GLU"/>
    <property type="match status" value="1"/>
</dbReference>
<comment type="similarity">
    <text evidence="1 5">Belongs to the aldehyde dehydrogenase family.</text>
</comment>
<dbReference type="EMBL" id="BRVP01000005">
    <property type="protein sequence ID" value="GLB51954.1"/>
    <property type="molecule type" value="Genomic_DNA"/>
</dbReference>
<dbReference type="InterPro" id="IPR016161">
    <property type="entry name" value="Ald_DH/histidinol_DH"/>
</dbReference>
<dbReference type="InterPro" id="IPR016160">
    <property type="entry name" value="Ald_DH_CS_CYS"/>
</dbReference>
<dbReference type="AlphaFoldDB" id="A0A9W6B3R0"/>
<evidence type="ECO:0000259" key="6">
    <source>
        <dbReference type="Pfam" id="PF00171"/>
    </source>
</evidence>
<dbReference type="SUPFAM" id="SSF53720">
    <property type="entry name" value="ALDH-like"/>
    <property type="match status" value="1"/>
</dbReference>